<comment type="caution">
    <text evidence="1">The sequence shown here is derived from an EMBL/GenBank/DDBJ whole genome shotgun (WGS) entry which is preliminary data.</text>
</comment>
<name>A0A8J3YYH0_9ACTN</name>
<dbReference type="Gene3D" id="3.30.1330.40">
    <property type="entry name" value="RutC-like"/>
    <property type="match status" value="1"/>
</dbReference>
<organism evidence="1 2">
    <name type="scientific">Virgisporangium aliadipatigenens</name>
    <dbReference type="NCBI Taxonomy" id="741659"/>
    <lineage>
        <taxon>Bacteria</taxon>
        <taxon>Bacillati</taxon>
        <taxon>Actinomycetota</taxon>
        <taxon>Actinomycetes</taxon>
        <taxon>Micromonosporales</taxon>
        <taxon>Micromonosporaceae</taxon>
        <taxon>Virgisporangium</taxon>
    </lineage>
</organism>
<dbReference type="EMBL" id="BOPF01000057">
    <property type="protein sequence ID" value="GIJ51893.1"/>
    <property type="molecule type" value="Genomic_DNA"/>
</dbReference>
<keyword evidence="2" id="KW-1185">Reference proteome</keyword>
<sequence length="126" mass="13368">MIERFGSGGPYEDVIGYCRVVKAGPFLLTAGCTSTVDGRVTHPGDPAGQAREAFTVALTALARAGAAPGDVVRTRMYITDRAHADAVGAVHAEFFREVKPVASMFVVSGFIDPAMLFEVEVEAYKS</sequence>
<dbReference type="RefSeq" id="WP_203905290.1">
    <property type="nucleotide sequence ID" value="NZ_BOPF01000057.1"/>
</dbReference>
<protein>
    <recommendedName>
        <fullName evidence="3">RidA family protein</fullName>
    </recommendedName>
</protein>
<dbReference type="Pfam" id="PF01042">
    <property type="entry name" value="Ribonuc_L-PSP"/>
    <property type="match status" value="1"/>
</dbReference>
<evidence type="ECO:0000313" key="2">
    <source>
        <dbReference type="Proteomes" id="UP000619260"/>
    </source>
</evidence>
<dbReference type="Proteomes" id="UP000619260">
    <property type="component" value="Unassembled WGS sequence"/>
</dbReference>
<dbReference type="AlphaFoldDB" id="A0A8J3YYH0"/>
<accession>A0A8J3YYH0</accession>
<dbReference type="PANTHER" id="PTHR43857:SF1">
    <property type="entry name" value="YJGH FAMILY PROTEIN"/>
    <property type="match status" value="1"/>
</dbReference>
<proteinExistence type="predicted"/>
<dbReference type="InterPro" id="IPR035959">
    <property type="entry name" value="RutC-like_sf"/>
</dbReference>
<dbReference type="InterPro" id="IPR006175">
    <property type="entry name" value="YjgF/YER057c/UK114"/>
</dbReference>
<dbReference type="SUPFAM" id="SSF55298">
    <property type="entry name" value="YjgF-like"/>
    <property type="match status" value="1"/>
</dbReference>
<reference evidence="1" key="1">
    <citation type="submission" date="2021-01" db="EMBL/GenBank/DDBJ databases">
        <title>Whole genome shotgun sequence of Virgisporangium aliadipatigenens NBRC 105644.</title>
        <authorList>
            <person name="Komaki H."/>
            <person name="Tamura T."/>
        </authorList>
    </citation>
    <scope>NUCLEOTIDE SEQUENCE</scope>
    <source>
        <strain evidence="1">NBRC 105644</strain>
    </source>
</reference>
<evidence type="ECO:0000313" key="1">
    <source>
        <dbReference type="EMBL" id="GIJ51893.1"/>
    </source>
</evidence>
<evidence type="ECO:0008006" key="3">
    <source>
        <dbReference type="Google" id="ProtNLM"/>
    </source>
</evidence>
<dbReference type="CDD" id="cd06154">
    <property type="entry name" value="YjgF_YER057c_UK114_like_6"/>
    <property type="match status" value="1"/>
</dbReference>
<dbReference type="PANTHER" id="PTHR43857">
    <property type="entry name" value="BLR7761 PROTEIN"/>
    <property type="match status" value="1"/>
</dbReference>
<gene>
    <name evidence="1" type="ORF">Val02_87790</name>
</gene>